<accession>A0A6C0DB27</accession>
<protein>
    <submittedName>
        <fullName evidence="1">Uncharacterized protein</fullName>
    </submittedName>
</protein>
<evidence type="ECO:0000313" key="1">
    <source>
        <dbReference type="EMBL" id="QHT13602.1"/>
    </source>
</evidence>
<dbReference type="AlphaFoldDB" id="A0A6C0DB27"/>
<sequence length="176" mass="20635">MELLVQKIDEWKSCEYVGIISYKARDKCFIPEDFSKLATAKKEDYQIITFYNAPSKEFYLDDGYRAHKNMKQIITVLSELIPINFQKIAPIWCNYWFMTPTVLYKYILFLRHVKTIFESNSELKCLLYDDAGWAHPPPTFTDATGLKHYPHHPFVMERMTGIFAGDFKTASYSSLT</sequence>
<proteinExistence type="predicted"/>
<reference evidence="1" key="1">
    <citation type="journal article" date="2020" name="Nature">
        <title>Giant virus diversity and host interactions through global metagenomics.</title>
        <authorList>
            <person name="Schulz F."/>
            <person name="Roux S."/>
            <person name="Paez-Espino D."/>
            <person name="Jungbluth S."/>
            <person name="Walsh D.A."/>
            <person name="Denef V.J."/>
            <person name="McMahon K.D."/>
            <person name="Konstantinidis K.T."/>
            <person name="Eloe-Fadrosh E.A."/>
            <person name="Kyrpides N.C."/>
            <person name="Woyke T."/>
        </authorList>
    </citation>
    <scope>NUCLEOTIDE SEQUENCE</scope>
    <source>
        <strain evidence="1">GVMAG-M-3300023174-132</strain>
    </source>
</reference>
<dbReference type="EMBL" id="MN739575">
    <property type="protein sequence ID" value="QHT13602.1"/>
    <property type="molecule type" value="Genomic_DNA"/>
</dbReference>
<organism evidence="1">
    <name type="scientific">viral metagenome</name>
    <dbReference type="NCBI Taxonomy" id="1070528"/>
    <lineage>
        <taxon>unclassified sequences</taxon>
        <taxon>metagenomes</taxon>
        <taxon>organismal metagenomes</taxon>
    </lineage>
</organism>
<name>A0A6C0DB27_9ZZZZ</name>